<protein>
    <submittedName>
        <fullName evidence="1">15343_t:CDS:1</fullName>
    </submittedName>
</protein>
<dbReference type="AlphaFoldDB" id="A0A9N9BR70"/>
<evidence type="ECO:0000313" key="1">
    <source>
        <dbReference type="EMBL" id="CAG8574486.1"/>
    </source>
</evidence>
<dbReference type="Proteomes" id="UP000789570">
    <property type="component" value="Unassembled WGS sequence"/>
</dbReference>
<proteinExistence type="predicted"/>
<evidence type="ECO:0000313" key="2">
    <source>
        <dbReference type="Proteomes" id="UP000789570"/>
    </source>
</evidence>
<organism evidence="1 2">
    <name type="scientific">Funneliformis caledonium</name>
    <dbReference type="NCBI Taxonomy" id="1117310"/>
    <lineage>
        <taxon>Eukaryota</taxon>
        <taxon>Fungi</taxon>
        <taxon>Fungi incertae sedis</taxon>
        <taxon>Mucoromycota</taxon>
        <taxon>Glomeromycotina</taxon>
        <taxon>Glomeromycetes</taxon>
        <taxon>Glomerales</taxon>
        <taxon>Glomeraceae</taxon>
        <taxon>Funneliformis</taxon>
    </lineage>
</organism>
<name>A0A9N9BR70_9GLOM</name>
<reference evidence="1" key="1">
    <citation type="submission" date="2021-06" db="EMBL/GenBank/DDBJ databases">
        <authorList>
            <person name="Kallberg Y."/>
            <person name="Tangrot J."/>
            <person name="Rosling A."/>
        </authorList>
    </citation>
    <scope>NUCLEOTIDE SEQUENCE</scope>
    <source>
        <strain evidence="1">UK204</strain>
    </source>
</reference>
<accession>A0A9N9BR70</accession>
<keyword evidence="2" id="KW-1185">Reference proteome</keyword>
<dbReference type="EMBL" id="CAJVPQ010001893">
    <property type="protein sequence ID" value="CAG8574486.1"/>
    <property type="molecule type" value="Genomic_DNA"/>
</dbReference>
<comment type="caution">
    <text evidence="1">The sequence shown here is derived from an EMBL/GenBank/DDBJ whole genome shotgun (WGS) entry which is preliminary data.</text>
</comment>
<sequence length="70" mass="8127">MTKTKKSVANNDYKKKQISDNYEKDKHNCGYSCGKEKTIMKNKFIIPIDDTAIIMVEEKLLQNLPLLHLL</sequence>
<gene>
    <name evidence="1" type="ORF">FCALED_LOCUS7261</name>
</gene>